<feature type="transmembrane region" description="Helical" evidence="7">
    <location>
        <begin position="12"/>
        <end position="36"/>
    </location>
</feature>
<evidence type="ECO:0000256" key="2">
    <source>
        <dbReference type="ARBA" id="ARBA00006386"/>
    </source>
</evidence>
<comment type="caution">
    <text evidence="8">The sequence shown here is derived from an EMBL/GenBank/DDBJ whole genome shotgun (WGS) entry which is preliminary data.</text>
</comment>
<dbReference type="RefSeq" id="WP_322607226.1">
    <property type="nucleotide sequence ID" value="NZ_JARVCO010000002.1"/>
</dbReference>
<feature type="transmembrane region" description="Helical" evidence="7">
    <location>
        <begin position="56"/>
        <end position="77"/>
    </location>
</feature>
<evidence type="ECO:0000256" key="6">
    <source>
        <dbReference type="ARBA" id="ARBA00023136"/>
    </source>
</evidence>
<accession>A0ABU5MT83</accession>
<organism evidence="8 9">
    <name type="scientific">Pontiella agarivorans</name>
    <dbReference type="NCBI Taxonomy" id="3038953"/>
    <lineage>
        <taxon>Bacteria</taxon>
        <taxon>Pseudomonadati</taxon>
        <taxon>Kiritimatiellota</taxon>
        <taxon>Kiritimatiellia</taxon>
        <taxon>Kiritimatiellales</taxon>
        <taxon>Pontiellaceae</taxon>
        <taxon>Pontiella</taxon>
    </lineage>
</organism>
<dbReference type="InterPro" id="IPR052923">
    <property type="entry name" value="UPF0718"/>
</dbReference>
<dbReference type="EMBL" id="JARVCO010000002">
    <property type="protein sequence ID" value="MDZ8117425.1"/>
    <property type="molecule type" value="Genomic_DNA"/>
</dbReference>
<keyword evidence="6 7" id="KW-0472">Membrane</keyword>
<keyword evidence="3" id="KW-1003">Cell membrane</keyword>
<feature type="transmembrane region" description="Helical" evidence="7">
    <location>
        <begin position="174"/>
        <end position="197"/>
    </location>
</feature>
<dbReference type="PANTHER" id="PTHR34184:SF4">
    <property type="entry name" value="UPF0718 PROTEIN YCGR"/>
    <property type="match status" value="1"/>
</dbReference>
<dbReference type="Pfam" id="PF03773">
    <property type="entry name" value="ArsP_1"/>
    <property type="match status" value="1"/>
</dbReference>
<reference evidence="8 9" key="1">
    <citation type="journal article" date="2024" name="Appl. Environ. Microbiol.">
        <title>Pontiella agarivorans sp. nov., a novel marine anaerobic bacterium capable of degrading macroalgal polysaccharides and fixing nitrogen.</title>
        <authorList>
            <person name="Liu N."/>
            <person name="Kivenson V."/>
            <person name="Peng X."/>
            <person name="Cui Z."/>
            <person name="Lankiewicz T.S."/>
            <person name="Gosselin K.M."/>
            <person name="English C.J."/>
            <person name="Blair E.M."/>
            <person name="O'Malley M.A."/>
            <person name="Valentine D.L."/>
        </authorList>
    </citation>
    <scope>NUCLEOTIDE SEQUENCE [LARGE SCALE GENOMIC DNA]</scope>
    <source>
        <strain evidence="8 9">NLcol2</strain>
    </source>
</reference>
<dbReference type="PANTHER" id="PTHR34184">
    <property type="entry name" value="UPF0718 PROTEIN YCGR"/>
    <property type="match status" value="1"/>
</dbReference>
<dbReference type="Proteomes" id="UP001290861">
    <property type="component" value="Unassembled WGS sequence"/>
</dbReference>
<feature type="transmembrane region" description="Helical" evidence="7">
    <location>
        <begin position="103"/>
        <end position="132"/>
    </location>
</feature>
<feature type="transmembrane region" description="Helical" evidence="7">
    <location>
        <begin position="209"/>
        <end position="233"/>
    </location>
</feature>
<name>A0ABU5MT83_9BACT</name>
<evidence type="ECO:0000313" key="9">
    <source>
        <dbReference type="Proteomes" id="UP001290861"/>
    </source>
</evidence>
<evidence type="ECO:0000256" key="1">
    <source>
        <dbReference type="ARBA" id="ARBA00004651"/>
    </source>
</evidence>
<evidence type="ECO:0000256" key="5">
    <source>
        <dbReference type="ARBA" id="ARBA00022989"/>
    </source>
</evidence>
<proteinExistence type="inferred from homology"/>
<feature type="transmembrane region" description="Helical" evidence="7">
    <location>
        <begin position="239"/>
        <end position="257"/>
    </location>
</feature>
<dbReference type="InterPro" id="IPR005524">
    <property type="entry name" value="DUF318"/>
</dbReference>
<keyword evidence="5 7" id="KW-1133">Transmembrane helix</keyword>
<evidence type="ECO:0000256" key="3">
    <source>
        <dbReference type="ARBA" id="ARBA00022475"/>
    </source>
</evidence>
<evidence type="ECO:0000313" key="8">
    <source>
        <dbReference type="EMBL" id="MDZ8117425.1"/>
    </source>
</evidence>
<keyword evidence="4 7" id="KW-0812">Transmembrane</keyword>
<feature type="transmembrane region" description="Helical" evidence="7">
    <location>
        <begin position="269"/>
        <end position="290"/>
    </location>
</feature>
<evidence type="ECO:0000256" key="7">
    <source>
        <dbReference type="SAM" id="Phobius"/>
    </source>
</evidence>
<keyword evidence="9" id="KW-1185">Reference proteome</keyword>
<comment type="similarity">
    <text evidence="2">Belongs to the UPF0718 family.</text>
</comment>
<protein>
    <submittedName>
        <fullName evidence="8">Permease</fullName>
    </submittedName>
</protein>
<evidence type="ECO:0000256" key="4">
    <source>
        <dbReference type="ARBA" id="ARBA00022692"/>
    </source>
</evidence>
<gene>
    <name evidence="8" type="ORF">P9H32_02210</name>
</gene>
<sequence length="334" mass="35763">MEMLKNILNEIWLVTVEMAPYLLFGFLMAGILSQLISRDFVKRHLGGNRLMGSIKAALVGVPMPICSCGVIPFAALLRKHGASRGATASFLASTPQTGVDSLLVTYALLGWFFSVFRALAAFLSGILCGIAVEAVPASGNDKQEEEEKTEAAEQRNHILLRMLKYGFITLPGKIAQAMLIGIIISGVISGIIPDNFFADRLGHSPFAMILMLFIGIPLYVCSSASVPIALAFIKAGLSPGAALVFLITGPATNAATLTTLWQIIGKKELTVFLITLSLCALAAGFIINFFSPALGIEEQVCHMHESNSPLNMVWTILLLAVLIKSLLPSRSGKT</sequence>
<comment type="subcellular location">
    <subcellularLocation>
        <location evidence="1">Cell membrane</location>
        <topology evidence="1">Multi-pass membrane protein</topology>
    </subcellularLocation>
</comment>